<feature type="chain" id="PRO_5016604952" description="SGNH hydrolase-type esterase domain-containing protein" evidence="2">
    <location>
        <begin position="20"/>
        <end position="501"/>
    </location>
</feature>
<dbReference type="PANTHER" id="PTHR30383">
    <property type="entry name" value="THIOESTERASE 1/PROTEASE 1/LYSOPHOSPHOLIPASE L1"/>
    <property type="match status" value="1"/>
</dbReference>
<accession>A0A373A3B5</accession>
<reference evidence="4 5" key="1">
    <citation type="submission" date="2018-08" db="EMBL/GenBank/DDBJ databases">
        <title>Diversity &amp; Physiological Properties of Lignin-Decomposing Actinobacteria from Soil.</title>
        <authorList>
            <person name="Roh S.G."/>
            <person name="Kim S.B."/>
        </authorList>
    </citation>
    <scope>NUCLEOTIDE SEQUENCE [LARGE SCALE GENOMIC DNA]</scope>
    <source>
        <strain evidence="4 5">MMS17-GH009</strain>
    </source>
</reference>
<dbReference type="SUPFAM" id="SSF52266">
    <property type="entry name" value="SGNH hydrolase"/>
    <property type="match status" value="1"/>
</dbReference>
<keyword evidence="1 2" id="KW-0732">Signal</keyword>
<dbReference type="Pfam" id="PF13517">
    <property type="entry name" value="FG-GAP_3"/>
    <property type="match status" value="2"/>
</dbReference>
<dbReference type="GO" id="GO:0004622">
    <property type="term" value="F:phosphatidylcholine lysophospholipase activity"/>
    <property type="evidence" value="ECO:0007669"/>
    <property type="project" value="TreeGrafter"/>
</dbReference>
<feature type="signal peptide" evidence="2">
    <location>
        <begin position="1"/>
        <end position="19"/>
    </location>
</feature>
<evidence type="ECO:0000256" key="1">
    <source>
        <dbReference type="ARBA" id="ARBA00022729"/>
    </source>
</evidence>
<dbReference type="Pfam" id="PF13472">
    <property type="entry name" value="Lipase_GDSL_2"/>
    <property type="match status" value="1"/>
</dbReference>
<proteinExistence type="predicted"/>
<comment type="caution">
    <text evidence="4">The sequence shown here is derived from an EMBL/GenBank/DDBJ whole genome shotgun (WGS) entry which is preliminary data.</text>
</comment>
<keyword evidence="5" id="KW-1185">Reference proteome</keyword>
<dbReference type="InterPro" id="IPR028994">
    <property type="entry name" value="Integrin_alpha_N"/>
</dbReference>
<dbReference type="InterPro" id="IPR013830">
    <property type="entry name" value="SGNH_hydro"/>
</dbReference>
<dbReference type="InterPro" id="IPR051532">
    <property type="entry name" value="Ester_Hydrolysis_Enzymes"/>
</dbReference>
<organism evidence="4 5">
    <name type="scientific">Kitasatospora xanthocidica</name>
    <dbReference type="NCBI Taxonomy" id="83382"/>
    <lineage>
        <taxon>Bacteria</taxon>
        <taxon>Bacillati</taxon>
        <taxon>Actinomycetota</taxon>
        <taxon>Actinomycetes</taxon>
        <taxon>Kitasatosporales</taxon>
        <taxon>Streptomycetaceae</taxon>
        <taxon>Kitasatospora</taxon>
    </lineage>
</organism>
<protein>
    <recommendedName>
        <fullName evidence="3">SGNH hydrolase-type esterase domain-containing protein</fullName>
    </recommendedName>
</protein>
<gene>
    <name evidence="4" type="ORF">DR950_04995</name>
</gene>
<feature type="domain" description="SGNH hydrolase-type esterase" evidence="3">
    <location>
        <begin position="33"/>
        <end position="209"/>
    </location>
</feature>
<name>A0A373A3B5_9ACTN</name>
<dbReference type="PANTHER" id="PTHR30383:SF5">
    <property type="entry name" value="SGNH HYDROLASE-TYPE ESTERASE DOMAIN-CONTAINING PROTEIN"/>
    <property type="match status" value="1"/>
</dbReference>
<sequence>MAAVTAVAALAAVAPTASAAAPTPAPVLRVMPLGDSITAGYRSTTDAGYRGPLADLVAQQNRYTVDLVGSRGNGAVLDPDNEGHSGSMVNDLLAGVDGWLAAAQPDVVLLHIGINDLDRGTDKAHAADRTSALIDRILADRPGVTVLVMGLIPTTPNLTAQVADYNSALSQAVLAKQAQGRKVRYTAAPALTPAEMADGLHPDDLGYQRLAQTFDQALDRAFTDGLAAPAPVHHAGTESGGAGRVRWADFDGDGRADYIVLNDDGSARVLLNKGGDGHGGWSDLGQVTTGMTSDRSRVRFADFDGDGRADYILINGDGSVRVFLNKGGDGHGGWNDLGQVASGLTADPSQVTFADFDGDGRADYLITQPDGAVGAFLNRGGDGHGGWIDDGKVAGGLTTDRGRVRFADLDGDGRADYNVINQDGSITTFLNKGGDGHGGWTDYGRTATGLTTDQATVALADINGDAHADYLVTIGPTTAFLNNGGDGHGGWTDYGRIAAGV</sequence>
<evidence type="ECO:0000256" key="2">
    <source>
        <dbReference type="SAM" id="SignalP"/>
    </source>
</evidence>
<dbReference type="Gene3D" id="3.40.50.1110">
    <property type="entry name" value="SGNH hydrolase"/>
    <property type="match status" value="1"/>
</dbReference>
<dbReference type="CDD" id="cd01833">
    <property type="entry name" value="XynB_like"/>
    <property type="match status" value="1"/>
</dbReference>
<evidence type="ECO:0000313" key="5">
    <source>
        <dbReference type="Proteomes" id="UP000263377"/>
    </source>
</evidence>
<evidence type="ECO:0000259" key="3">
    <source>
        <dbReference type="Pfam" id="PF13472"/>
    </source>
</evidence>
<evidence type="ECO:0000313" key="4">
    <source>
        <dbReference type="EMBL" id="RGD62658.1"/>
    </source>
</evidence>
<dbReference type="AlphaFoldDB" id="A0A373A3B5"/>
<dbReference type="Proteomes" id="UP000263377">
    <property type="component" value="Unassembled WGS sequence"/>
</dbReference>
<dbReference type="EMBL" id="QVIG01000001">
    <property type="protein sequence ID" value="RGD62658.1"/>
    <property type="molecule type" value="Genomic_DNA"/>
</dbReference>
<dbReference type="InterPro" id="IPR036514">
    <property type="entry name" value="SGNH_hydro_sf"/>
</dbReference>
<dbReference type="SUPFAM" id="SSF69318">
    <property type="entry name" value="Integrin alpha N-terminal domain"/>
    <property type="match status" value="1"/>
</dbReference>
<dbReference type="InterPro" id="IPR013517">
    <property type="entry name" value="FG-GAP"/>
</dbReference>